<evidence type="ECO:0000313" key="5">
    <source>
        <dbReference type="Proteomes" id="UP000759443"/>
    </source>
</evidence>
<dbReference type="Pfam" id="PF10442">
    <property type="entry name" value="FIST_C"/>
    <property type="match status" value="1"/>
</dbReference>
<dbReference type="SMART" id="SM01204">
    <property type="entry name" value="FIST_C"/>
    <property type="match status" value="1"/>
</dbReference>
<feature type="compositionally biased region" description="Basic and acidic residues" evidence="1">
    <location>
        <begin position="27"/>
        <end position="39"/>
    </location>
</feature>
<evidence type="ECO:0000313" key="4">
    <source>
        <dbReference type="EMBL" id="MBP1848796.1"/>
    </source>
</evidence>
<keyword evidence="5" id="KW-1185">Reference proteome</keyword>
<accession>A0ABS4DSX9</accession>
<evidence type="ECO:0000259" key="3">
    <source>
        <dbReference type="SMART" id="SM01204"/>
    </source>
</evidence>
<sequence length="418" mass="45374">MTVRLRPDGHSGGMDACVSPAPAGARESAERERQGFTDHPPETIRIAVSRAATPRAALDEIAAGLKGMRPSFVNLLIPDRLDPDGLQTALPLALPDTLVFGCSTAGQITPKGYENDALVAIAFDRRHFRVASALFSPLAPLSIADVVARTDKLLDQFGTTPGWKRLALIFADGLSKQEDVLVAALEAGLTDIPVFGGSAGDGMRFQRTRVLRNGELVSNAALLLLVETDLEFRGLGFDHFQPTDRRMVVTEAVAEERLVLELNGAPAAVEYARLVGVSVDALSPTIFAENPVLVRNGDLYHVRAIQQNHDGHGLTFLSAIDNGLLLTLGRGKEIIRTLESGLSIRDESGGEPDFILGFDCYLRKLEIERKELAGQASDVFRTHRVIGFNTYGEQHLGVHVNQTFVGVAFFRPDRRLPL</sequence>
<evidence type="ECO:0000256" key="1">
    <source>
        <dbReference type="SAM" id="MobiDB-lite"/>
    </source>
</evidence>
<proteinExistence type="predicted"/>
<name>A0ABS4DSX9_9HYPH</name>
<dbReference type="InterPro" id="IPR019494">
    <property type="entry name" value="FIST_C"/>
</dbReference>
<dbReference type="PANTHER" id="PTHR40252:SF2">
    <property type="entry name" value="BLR0328 PROTEIN"/>
    <property type="match status" value="1"/>
</dbReference>
<evidence type="ECO:0000259" key="2">
    <source>
        <dbReference type="SMART" id="SM00897"/>
    </source>
</evidence>
<dbReference type="Pfam" id="PF08495">
    <property type="entry name" value="FIST"/>
    <property type="match status" value="1"/>
</dbReference>
<evidence type="ECO:0008006" key="6">
    <source>
        <dbReference type="Google" id="ProtNLM"/>
    </source>
</evidence>
<comment type="caution">
    <text evidence="4">The sequence shown here is derived from an EMBL/GenBank/DDBJ whole genome shotgun (WGS) entry which is preliminary data.</text>
</comment>
<organism evidence="4 5">
    <name type="scientific">Rhizobium halophytocola</name>
    <dbReference type="NCBI Taxonomy" id="735519"/>
    <lineage>
        <taxon>Bacteria</taxon>
        <taxon>Pseudomonadati</taxon>
        <taxon>Pseudomonadota</taxon>
        <taxon>Alphaproteobacteria</taxon>
        <taxon>Hyphomicrobiales</taxon>
        <taxon>Rhizobiaceae</taxon>
        <taxon>Rhizobium/Agrobacterium group</taxon>
        <taxon>Rhizobium</taxon>
    </lineage>
</organism>
<dbReference type="SMART" id="SM00897">
    <property type="entry name" value="FIST"/>
    <property type="match status" value="1"/>
</dbReference>
<dbReference type="PANTHER" id="PTHR40252">
    <property type="entry name" value="BLR0328 PROTEIN"/>
    <property type="match status" value="1"/>
</dbReference>
<dbReference type="InterPro" id="IPR013702">
    <property type="entry name" value="FIST_domain_N"/>
</dbReference>
<protein>
    <recommendedName>
        <fullName evidence="6">FIST signal transduction protein</fullName>
    </recommendedName>
</protein>
<dbReference type="RefSeq" id="WP_245223789.1">
    <property type="nucleotide sequence ID" value="NZ_JAGGJU010000001.1"/>
</dbReference>
<feature type="domain" description="FIST" evidence="2">
    <location>
        <begin position="69"/>
        <end position="266"/>
    </location>
</feature>
<dbReference type="Proteomes" id="UP000759443">
    <property type="component" value="Unassembled WGS sequence"/>
</dbReference>
<feature type="domain" description="FIST C-domain" evidence="3">
    <location>
        <begin position="267"/>
        <end position="397"/>
    </location>
</feature>
<dbReference type="EMBL" id="JAGGJU010000001">
    <property type="protein sequence ID" value="MBP1848796.1"/>
    <property type="molecule type" value="Genomic_DNA"/>
</dbReference>
<reference evidence="4 5" key="1">
    <citation type="submission" date="2021-03" db="EMBL/GenBank/DDBJ databases">
        <title>Genomic Encyclopedia of Type Strains, Phase IV (KMG-IV): sequencing the most valuable type-strain genomes for metagenomic binning, comparative biology and taxonomic classification.</title>
        <authorList>
            <person name="Goeker M."/>
        </authorList>
    </citation>
    <scope>NUCLEOTIDE SEQUENCE [LARGE SCALE GENOMIC DNA]</scope>
    <source>
        <strain evidence="4 5">DSM 21600</strain>
    </source>
</reference>
<gene>
    <name evidence="4" type="ORF">J2Z17_000213</name>
</gene>
<feature type="region of interest" description="Disordered" evidence="1">
    <location>
        <begin position="1"/>
        <end position="39"/>
    </location>
</feature>